<evidence type="ECO:0000256" key="2">
    <source>
        <dbReference type="ARBA" id="ARBA00022443"/>
    </source>
</evidence>
<gene>
    <name evidence="17" type="ORF">NDU88_011470</name>
</gene>
<keyword evidence="5 13" id="KW-0418">Kinase</keyword>
<evidence type="ECO:0000313" key="17">
    <source>
        <dbReference type="EMBL" id="KAJ1158797.1"/>
    </source>
</evidence>
<dbReference type="SUPFAM" id="SSF55550">
    <property type="entry name" value="SH2 domain"/>
    <property type="match status" value="1"/>
</dbReference>
<dbReference type="PROSITE" id="PS50001">
    <property type="entry name" value="SH2"/>
    <property type="match status" value="1"/>
</dbReference>
<evidence type="ECO:0000256" key="7">
    <source>
        <dbReference type="ARBA" id="ARBA00023136"/>
    </source>
</evidence>
<dbReference type="InterPro" id="IPR001245">
    <property type="entry name" value="Ser-Thr/Tyr_kinase_cat_dom"/>
</dbReference>
<keyword evidence="2 11" id="KW-0728">SH3 domain</keyword>
<evidence type="ECO:0000256" key="4">
    <source>
        <dbReference type="ARBA" id="ARBA00022741"/>
    </source>
</evidence>
<dbReference type="PROSITE" id="PS50011">
    <property type="entry name" value="PROTEIN_KINASE_DOM"/>
    <property type="match status" value="1"/>
</dbReference>
<dbReference type="InterPro" id="IPR011009">
    <property type="entry name" value="Kinase-like_dom_sf"/>
</dbReference>
<evidence type="ECO:0000256" key="10">
    <source>
        <dbReference type="PROSITE-ProRule" id="PRU00191"/>
    </source>
</evidence>
<dbReference type="PRINTS" id="PR00109">
    <property type="entry name" value="TYRKINASE"/>
</dbReference>
<dbReference type="PROSITE" id="PS00107">
    <property type="entry name" value="PROTEIN_KINASE_ATP"/>
    <property type="match status" value="1"/>
</dbReference>
<comment type="similarity">
    <text evidence="13">Belongs to the protein kinase superfamily. Tyr protein kinase family.</text>
</comment>
<dbReference type="CDD" id="cd00192">
    <property type="entry name" value="PTKc"/>
    <property type="match status" value="1"/>
</dbReference>
<comment type="catalytic activity">
    <reaction evidence="9 13">
        <text>L-tyrosyl-[protein] + ATP = O-phospho-L-tyrosyl-[protein] + ADP + H(+)</text>
        <dbReference type="Rhea" id="RHEA:10596"/>
        <dbReference type="Rhea" id="RHEA-COMP:10136"/>
        <dbReference type="Rhea" id="RHEA-COMP:20101"/>
        <dbReference type="ChEBI" id="CHEBI:15378"/>
        <dbReference type="ChEBI" id="CHEBI:30616"/>
        <dbReference type="ChEBI" id="CHEBI:46858"/>
        <dbReference type="ChEBI" id="CHEBI:61978"/>
        <dbReference type="ChEBI" id="CHEBI:456216"/>
        <dbReference type="EC" id="2.7.10.2"/>
    </reaction>
</comment>
<evidence type="ECO:0000256" key="6">
    <source>
        <dbReference type="ARBA" id="ARBA00022840"/>
    </source>
</evidence>
<evidence type="ECO:0000256" key="5">
    <source>
        <dbReference type="ARBA" id="ARBA00022777"/>
    </source>
</evidence>
<dbReference type="SMART" id="SM00252">
    <property type="entry name" value="SH2"/>
    <property type="match status" value="1"/>
</dbReference>
<dbReference type="Gene3D" id="3.30.505.10">
    <property type="entry name" value="SH2 domain"/>
    <property type="match status" value="1"/>
</dbReference>
<dbReference type="InterPro" id="IPR000980">
    <property type="entry name" value="SH2"/>
</dbReference>
<dbReference type="InterPro" id="IPR001452">
    <property type="entry name" value="SH3_domain"/>
</dbReference>
<dbReference type="InterPro" id="IPR036028">
    <property type="entry name" value="SH3-like_dom_sf"/>
</dbReference>
<dbReference type="SUPFAM" id="SSF50044">
    <property type="entry name" value="SH3-domain"/>
    <property type="match status" value="1"/>
</dbReference>
<keyword evidence="7" id="KW-0472">Membrane</keyword>
<keyword evidence="4 12" id="KW-0547">Nucleotide-binding</keyword>
<protein>
    <recommendedName>
        <fullName evidence="13">Tyrosine-protein kinase</fullName>
        <ecNumber evidence="13">2.7.10.2</ecNumber>
    </recommendedName>
</protein>
<evidence type="ECO:0000259" key="15">
    <source>
        <dbReference type="PROSITE" id="PS50002"/>
    </source>
</evidence>
<keyword evidence="6 12" id="KW-0067">ATP-binding</keyword>
<keyword evidence="3 13" id="KW-0808">Transferase</keyword>
<dbReference type="SMART" id="SM00326">
    <property type="entry name" value="SH3"/>
    <property type="match status" value="1"/>
</dbReference>
<dbReference type="GO" id="GO:0050793">
    <property type="term" value="P:regulation of developmental process"/>
    <property type="evidence" value="ECO:0007669"/>
    <property type="project" value="UniProtKB-ARBA"/>
</dbReference>
<evidence type="ECO:0000256" key="13">
    <source>
        <dbReference type="RuleBase" id="RU362096"/>
    </source>
</evidence>
<dbReference type="Proteomes" id="UP001066276">
    <property type="component" value="Chromosome 5"/>
</dbReference>
<comment type="caution">
    <text evidence="17">The sequence shown here is derived from an EMBL/GenBank/DDBJ whole genome shotgun (WGS) entry which is preliminary data.</text>
</comment>
<sequence length="478" mass="54539">MGLAVCKRYCCCPGGPCCPRGPDHKDGGGGLQRQSHYVSIYSYLPRTTQDLRLQKGEAFEVLQEQGPWLYVQQGGKEGYVPRAFSASADSLEAKEWFFGKLTRLDAKRFLMLPENADGAFLVWWNEEVNCYYLSVRIRKLVRHYQIATSDKSFYLVQRKKFHSLEKLVKYYSKNADGLCTKLELPCVKLEAPSLPSLSHHTIGHLEIQPHSIEKIKKLGSGSFGDVWLAKWNGTAEVAIKELRVSVESMQNKLHDEAETMWKLDHPRVLKLYAVCLSTDPVFIVTEYMKNGSLQKYLKGHRLRKDLEYIALVDFAIQIAQGMNYMESMHCIHCDLRSENILLTEMLSCKIGDFGLASFTDNASIQLFPEMKLPIKWMAPEVFESQRYSSKSDVWSFGVLLVEIMTYGEIPFPDRTNEAYIKGLLQGSPLPTPQDCPEGMAGIMKLCWTRERTQRPSFKDLEKNLTKLIDEGLVEDTVQ</sequence>
<dbReference type="Gene3D" id="2.30.30.40">
    <property type="entry name" value="SH3 Domains"/>
    <property type="match status" value="1"/>
</dbReference>
<dbReference type="Pfam" id="PF07714">
    <property type="entry name" value="PK_Tyr_Ser-Thr"/>
    <property type="match status" value="1"/>
</dbReference>
<dbReference type="PROSITE" id="PS00109">
    <property type="entry name" value="PROTEIN_KINASE_TYR"/>
    <property type="match status" value="1"/>
</dbReference>
<evidence type="ECO:0000256" key="11">
    <source>
        <dbReference type="PROSITE-ProRule" id="PRU00192"/>
    </source>
</evidence>
<evidence type="ECO:0000259" key="14">
    <source>
        <dbReference type="PROSITE" id="PS50001"/>
    </source>
</evidence>
<keyword evidence="18" id="KW-1185">Reference proteome</keyword>
<dbReference type="InterPro" id="IPR000719">
    <property type="entry name" value="Prot_kinase_dom"/>
</dbReference>
<keyword evidence="8 13" id="KW-0829">Tyrosine-protein kinase</keyword>
<dbReference type="SUPFAM" id="SSF56112">
    <property type="entry name" value="Protein kinase-like (PK-like)"/>
    <property type="match status" value="1"/>
</dbReference>
<reference evidence="17" key="1">
    <citation type="journal article" date="2022" name="bioRxiv">
        <title>Sequencing and chromosome-scale assembly of the giantPleurodeles waltlgenome.</title>
        <authorList>
            <person name="Brown T."/>
            <person name="Elewa A."/>
            <person name="Iarovenko S."/>
            <person name="Subramanian E."/>
            <person name="Araus A.J."/>
            <person name="Petzold A."/>
            <person name="Susuki M."/>
            <person name="Suzuki K.-i.T."/>
            <person name="Hayashi T."/>
            <person name="Toyoda A."/>
            <person name="Oliveira C."/>
            <person name="Osipova E."/>
            <person name="Leigh N.D."/>
            <person name="Simon A."/>
            <person name="Yun M.H."/>
        </authorList>
    </citation>
    <scope>NUCLEOTIDE SEQUENCE</scope>
    <source>
        <strain evidence="17">20211129_DDA</strain>
        <tissue evidence="17">Liver</tissue>
    </source>
</reference>
<dbReference type="PRINTS" id="PR00401">
    <property type="entry name" value="SH2DOMAIN"/>
</dbReference>
<evidence type="ECO:0000256" key="9">
    <source>
        <dbReference type="ARBA" id="ARBA00051245"/>
    </source>
</evidence>
<feature type="domain" description="SH3" evidence="15">
    <location>
        <begin position="32"/>
        <end position="90"/>
    </location>
</feature>
<dbReference type="PANTHER" id="PTHR24418">
    <property type="entry name" value="TYROSINE-PROTEIN KINASE"/>
    <property type="match status" value="1"/>
</dbReference>
<dbReference type="Pfam" id="PF00017">
    <property type="entry name" value="SH2"/>
    <property type="match status" value="1"/>
</dbReference>
<name>A0AAV7S494_PLEWA</name>
<feature type="domain" description="SH2" evidence="14">
    <location>
        <begin position="96"/>
        <end position="186"/>
    </location>
</feature>
<comment type="subcellular location">
    <subcellularLocation>
        <location evidence="1">Endomembrane system</location>
    </subcellularLocation>
</comment>
<evidence type="ECO:0000256" key="1">
    <source>
        <dbReference type="ARBA" id="ARBA00004308"/>
    </source>
</evidence>
<dbReference type="Pfam" id="PF07653">
    <property type="entry name" value="SH3_2"/>
    <property type="match status" value="1"/>
</dbReference>
<evidence type="ECO:0000256" key="3">
    <source>
        <dbReference type="ARBA" id="ARBA00022679"/>
    </source>
</evidence>
<dbReference type="FunFam" id="1.10.510.10:FF:001512">
    <property type="entry name" value="Receptor tyrosine-protein kinase erbB-2"/>
    <property type="match status" value="1"/>
</dbReference>
<dbReference type="GO" id="GO:0030182">
    <property type="term" value="P:neuron differentiation"/>
    <property type="evidence" value="ECO:0007669"/>
    <property type="project" value="UniProtKB-ARBA"/>
</dbReference>
<feature type="binding site" evidence="12">
    <location>
        <position position="240"/>
    </location>
    <ligand>
        <name>ATP</name>
        <dbReference type="ChEBI" id="CHEBI:30616"/>
    </ligand>
</feature>
<accession>A0AAV7S494</accession>
<dbReference type="EC" id="2.7.10.2" evidence="13"/>
<dbReference type="GO" id="GO:0004715">
    <property type="term" value="F:non-membrane spanning protein tyrosine kinase activity"/>
    <property type="evidence" value="ECO:0007669"/>
    <property type="project" value="UniProtKB-EC"/>
</dbReference>
<keyword evidence="10" id="KW-0727">SH2 domain</keyword>
<dbReference type="InterPro" id="IPR050198">
    <property type="entry name" value="Non-receptor_tyrosine_kinases"/>
</dbReference>
<evidence type="ECO:0000259" key="16">
    <source>
        <dbReference type="PROSITE" id="PS50011"/>
    </source>
</evidence>
<proteinExistence type="inferred from homology"/>
<dbReference type="Gene3D" id="1.10.510.10">
    <property type="entry name" value="Transferase(Phosphotransferase) domain 1"/>
    <property type="match status" value="1"/>
</dbReference>
<evidence type="ECO:0000313" key="18">
    <source>
        <dbReference type="Proteomes" id="UP001066276"/>
    </source>
</evidence>
<evidence type="ECO:0000256" key="12">
    <source>
        <dbReference type="PROSITE-ProRule" id="PRU10141"/>
    </source>
</evidence>
<evidence type="ECO:0000256" key="8">
    <source>
        <dbReference type="ARBA" id="ARBA00023137"/>
    </source>
</evidence>
<feature type="domain" description="Protein kinase" evidence="16">
    <location>
        <begin position="212"/>
        <end position="468"/>
    </location>
</feature>
<dbReference type="GO" id="GO:0012505">
    <property type="term" value="C:endomembrane system"/>
    <property type="evidence" value="ECO:0007669"/>
    <property type="project" value="UniProtKB-SubCell"/>
</dbReference>
<organism evidence="17 18">
    <name type="scientific">Pleurodeles waltl</name>
    <name type="common">Iberian ribbed newt</name>
    <dbReference type="NCBI Taxonomy" id="8319"/>
    <lineage>
        <taxon>Eukaryota</taxon>
        <taxon>Metazoa</taxon>
        <taxon>Chordata</taxon>
        <taxon>Craniata</taxon>
        <taxon>Vertebrata</taxon>
        <taxon>Euteleostomi</taxon>
        <taxon>Amphibia</taxon>
        <taxon>Batrachia</taxon>
        <taxon>Caudata</taxon>
        <taxon>Salamandroidea</taxon>
        <taxon>Salamandridae</taxon>
        <taxon>Pleurodelinae</taxon>
        <taxon>Pleurodeles</taxon>
    </lineage>
</organism>
<dbReference type="InterPro" id="IPR008266">
    <property type="entry name" value="Tyr_kinase_AS"/>
</dbReference>
<dbReference type="GO" id="GO:0005524">
    <property type="term" value="F:ATP binding"/>
    <property type="evidence" value="ECO:0007669"/>
    <property type="project" value="UniProtKB-UniRule"/>
</dbReference>
<dbReference type="InterPro" id="IPR036860">
    <property type="entry name" value="SH2_dom_sf"/>
</dbReference>
<dbReference type="PROSITE" id="PS50002">
    <property type="entry name" value="SH3"/>
    <property type="match status" value="1"/>
</dbReference>
<dbReference type="AlphaFoldDB" id="A0AAV7S494"/>
<dbReference type="InterPro" id="IPR017441">
    <property type="entry name" value="Protein_kinase_ATP_BS"/>
</dbReference>
<dbReference type="GO" id="GO:0048468">
    <property type="term" value="P:cell development"/>
    <property type="evidence" value="ECO:0007669"/>
    <property type="project" value="UniProtKB-ARBA"/>
</dbReference>
<dbReference type="EMBL" id="JANPWB010000009">
    <property type="protein sequence ID" value="KAJ1158797.1"/>
    <property type="molecule type" value="Genomic_DNA"/>
</dbReference>